<dbReference type="Proteomes" id="UP001159405">
    <property type="component" value="Unassembled WGS sequence"/>
</dbReference>
<evidence type="ECO:0000256" key="1">
    <source>
        <dbReference type="SAM" id="Phobius"/>
    </source>
</evidence>
<proteinExistence type="predicted"/>
<name>A0ABN8P1M7_9CNID</name>
<gene>
    <name evidence="2" type="ORF">PLOB_00034627</name>
</gene>
<comment type="caution">
    <text evidence="2">The sequence shown here is derived from an EMBL/GenBank/DDBJ whole genome shotgun (WGS) entry which is preliminary data.</text>
</comment>
<keyword evidence="3" id="KW-1185">Reference proteome</keyword>
<feature type="non-terminal residue" evidence="2">
    <location>
        <position position="178"/>
    </location>
</feature>
<dbReference type="EMBL" id="CALNXK010000048">
    <property type="protein sequence ID" value="CAH3130367.1"/>
    <property type="molecule type" value="Genomic_DNA"/>
</dbReference>
<reference evidence="2 3" key="1">
    <citation type="submission" date="2022-05" db="EMBL/GenBank/DDBJ databases">
        <authorList>
            <consortium name="Genoscope - CEA"/>
            <person name="William W."/>
        </authorList>
    </citation>
    <scope>NUCLEOTIDE SEQUENCE [LARGE SCALE GENOMIC DNA]</scope>
</reference>
<accession>A0ABN8P1M7</accession>
<protein>
    <recommendedName>
        <fullName evidence="4">Vomeronasal type-1 receptor</fullName>
    </recommendedName>
</protein>
<organism evidence="2 3">
    <name type="scientific">Porites lobata</name>
    <dbReference type="NCBI Taxonomy" id="104759"/>
    <lineage>
        <taxon>Eukaryota</taxon>
        <taxon>Metazoa</taxon>
        <taxon>Cnidaria</taxon>
        <taxon>Anthozoa</taxon>
        <taxon>Hexacorallia</taxon>
        <taxon>Scleractinia</taxon>
        <taxon>Fungiina</taxon>
        <taxon>Poritidae</taxon>
        <taxon>Porites</taxon>
    </lineage>
</organism>
<evidence type="ECO:0000313" key="3">
    <source>
        <dbReference type="Proteomes" id="UP001159405"/>
    </source>
</evidence>
<keyword evidence="1" id="KW-0472">Membrane</keyword>
<evidence type="ECO:0008006" key="4">
    <source>
        <dbReference type="Google" id="ProtNLM"/>
    </source>
</evidence>
<sequence length="178" mass="20518">MVGSQLWSISYGVVLNYFYQHFDIIFLQASLIQVLQFLYLVKDFTPSIGHLNTVQILSTRAYAIVIISVIWTMNHLLSPTKRNRPKPTLDKNIAVRVCCCCFGVASLCNCRIFPAWQVNYTTIFLQYSNSFVNSIICAFKVPEFRQSSIMWCLRRRAINGVNTKNKKRRTDTVAFDLS</sequence>
<feature type="transmembrane region" description="Helical" evidence="1">
    <location>
        <begin position="21"/>
        <end position="41"/>
    </location>
</feature>
<feature type="transmembrane region" description="Helical" evidence="1">
    <location>
        <begin position="61"/>
        <end position="77"/>
    </location>
</feature>
<evidence type="ECO:0000313" key="2">
    <source>
        <dbReference type="EMBL" id="CAH3130367.1"/>
    </source>
</evidence>
<keyword evidence="1" id="KW-0812">Transmembrane</keyword>
<keyword evidence="1" id="KW-1133">Transmembrane helix</keyword>